<dbReference type="Gene3D" id="2.70.98.20">
    <property type="entry name" value="Copper amine oxidase, catalytic domain"/>
    <property type="match status" value="1"/>
</dbReference>
<dbReference type="GO" id="GO:0009308">
    <property type="term" value="P:amine metabolic process"/>
    <property type="evidence" value="ECO:0007669"/>
    <property type="project" value="InterPro"/>
</dbReference>
<name>A0A8S0XJW1_9GAMM</name>
<evidence type="ECO:0000313" key="3">
    <source>
        <dbReference type="EMBL" id="CAA9891610.1"/>
    </source>
</evidence>
<feature type="signal peptide" evidence="1">
    <location>
        <begin position="1"/>
        <end position="27"/>
    </location>
</feature>
<dbReference type="InterPro" id="IPR015798">
    <property type="entry name" value="Cu_amine_oxidase_C"/>
</dbReference>
<dbReference type="Pfam" id="PF01179">
    <property type="entry name" value="Cu_amine_oxid"/>
    <property type="match status" value="1"/>
</dbReference>
<organism evidence="3 4">
    <name type="scientific">Candidatus Methylobacter favarea</name>
    <dbReference type="NCBI Taxonomy" id="2707345"/>
    <lineage>
        <taxon>Bacteria</taxon>
        <taxon>Pseudomonadati</taxon>
        <taxon>Pseudomonadota</taxon>
        <taxon>Gammaproteobacteria</taxon>
        <taxon>Methylococcales</taxon>
        <taxon>Methylococcaceae</taxon>
        <taxon>Methylobacter</taxon>
    </lineage>
</organism>
<evidence type="ECO:0000256" key="1">
    <source>
        <dbReference type="SAM" id="SignalP"/>
    </source>
</evidence>
<dbReference type="GO" id="GO:0048038">
    <property type="term" value="F:quinone binding"/>
    <property type="evidence" value="ECO:0007669"/>
    <property type="project" value="InterPro"/>
</dbReference>
<evidence type="ECO:0000313" key="4">
    <source>
        <dbReference type="Proteomes" id="UP000494216"/>
    </source>
</evidence>
<dbReference type="EMBL" id="CADCXN010000076">
    <property type="protein sequence ID" value="CAA9891610.1"/>
    <property type="molecule type" value="Genomic_DNA"/>
</dbReference>
<feature type="domain" description="Copper amine oxidase catalytic" evidence="2">
    <location>
        <begin position="145"/>
        <end position="377"/>
    </location>
</feature>
<accession>A0A8S0XJW1</accession>
<dbReference type="InterPro" id="IPR036460">
    <property type="entry name" value="Cu_amine_oxidase_C_sf"/>
</dbReference>
<dbReference type="GO" id="GO:0008131">
    <property type="term" value="F:primary methylamine oxidase activity"/>
    <property type="evidence" value="ECO:0007669"/>
    <property type="project" value="InterPro"/>
</dbReference>
<keyword evidence="3" id="KW-0560">Oxidoreductase</keyword>
<dbReference type="GO" id="GO:0005507">
    <property type="term" value="F:copper ion binding"/>
    <property type="evidence" value="ECO:0007669"/>
    <property type="project" value="InterPro"/>
</dbReference>
<gene>
    <name evidence="3" type="ORF">METHB2_460003</name>
</gene>
<protein>
    <submittedName>
        <fullName evidence="3">Putative Amine oxidase</fullName>
        <ecNumber evidence="3">1.4.3.-</ecNumber>
    </submittedName>
</protein>
<proteinExistence type="predicted"/>
<sequence length="384" mass="41369">MRTTSLVKVMAFAATTLLTLANGAARAACAPNSIDVSMTNGARWELCWVADPKKGLVLNQITLTPTSGGPRTLILEQASLAQVLVAYDNGMSNQYHVSDAGLPLTPLSTTDCPGGTLLADGSGNPLLCRMKVPRGYAWRGTGQIQGESLIIFGVSAAGGDTYIQQWIFDDAGTIHPMLGVSGQLDPSRDSTADTGWPISAPVRYATNRFHTAYWRLDFSLGGPTNDLFQQLNYTADNTGYVINQTITDITSEGKFTISPEAKRFWVVKDKVISNASNGQKISFQIVPEHTSVHRGSDAFTGFDIYVTQNKACEQFASYNPTGGGCGADLTQFITPAEALSDPVIWVGTTWHQVPRAEDESDVQTHWQGVILAPRDLTATSPFNN</sequence>
<feature type="chain" id="PRO_5035778705" evidence="1">
    <location>
        <begin position="28"/>
        <end position="384"/>
    </location>
</feature>
<comment type="caution">
    <text evidence="3">The sequence shown here is derived from an EMBL/GenBank/DDBJ whole genome shotgun (WGS) entry which is preliminary data.</text>
</comment>
<keyword evidence="1" id="KW-0732">Signal</keyword>
<reference evidence="3 4" key="1">
    <citation type="submission" date="2020-02" db="EMBL/GenBank/DDBJ databases">
        <authorList>
            <person name="Hogendoorn C."/>
        </authorList>
    </citation>
    <scope>NUCLEOTIDE SEQUENCE [LARGE SCALE GENOMIC DNA]</scope>
    <source>
        <strain evidence="3">METHB21</strain>
    </source>
</reference>
<dbReference type="EC" id="1.4.3.-" evidence="3"/>
<dbReference type="SUPFAM" id="SSF49998">
    <property type="entry name" value="Amine oxidase catalytic domain"/>
    <property type="match status" value="1"/>
</dbReference>
<dbReference type="AlphaFoldDB" id="A0A8S0XJW1"/>
<keyword evidence="4" id="KW-1185">Reference proteome</keyword>
<dbReference type="Proteomes" id="UP000494216">
    <property type="component" value="Unassembled WGS sequence"/>
</dbReference>
<evidence type="ECO:0000259" key="2">
    <source>
        <dbReference type="Pfam" id="PF01179"/>
    </source>
</evidence>